<name>A0AA87NLX9_TREMD</name>
<evidence type="ECO:0000313" key="3">
    <source>
        <dbReference type="EMBL" id="EPF28388.1"/>
    </source>
</evidence>
<dbReference type="EMBL" id="ATFE01000012">
    <property type="protein sequence ID" value="EPF28388.1"/>
    <property type="molecule type" value="Genomic_DNA"/>
</dbReference>
<evidence type="ECO:0000313" key="4">
    <source>
        <dbReference type="Proteomes" id="UP000014634"/>
    </source>
</evidence>
<protein>
    <submittedName>
        <fullName evidence="3">DNA protecting protein DprA</fullName>
    </submittedName>
</protein>
<dbReference type="PANTHER" id="PTHR43022">
    <property type="entry name" value="PROTEIN SMF"/>
    <property type="match status" value="1"/>
</dbReference>
<dbReference type="GO" id="GO:0009294">
    <property type="term" value="P:DNA-mediated transformation"/>
    <property type="evidence" value="ECO:0007669"/>
    <property type="project" value="InterPro"/>
</dbReference>
<dbReference type="Pfam" id="PF02481">
    <property type="entry name" value="DNA_processg_A"/>
    <property type="match status" value="1"/>
</dbReference>
<organism evidence="3 4">
    <name type="scientific">Treponema medium ATCC 700293</name>
    <dbReference type="NCBI Taxonomy" id="1125700"/>
    <lineage>
        <taxon>Bacteria</taxon>
        <taxon>Pseudomonadati</taxon>
        <taxon>Spirochaetota</taxon>
        <taxon>Spirochaetia</taxon>
        <taxon>Spirochaetales</taxon>
        <taxon>Treponemataceae</taxon>
        <taxon>Treponema</taxon>
    </lineage>
</organism>
<gene>
    <name evidence="3" type="ORF">HMPREF9195_01597</name>
</gene>
<dbReference type="Gene3D" id="3.40.50.450">
    <property type="match status" value="1"/>
</dbReference>
<feature type="domain" description="Smf/DprA SLOG" evidence="2">
    <location>
        <begin position="84"/>
        <end position="292"/>
    </location>
</feature>
<accession>A0AA87NLX9</accession>
<dbReference type="SUPFAM" id="SSF102405">
    <property type="entry name" value="MCP/YpsA-like"/>
    <property type="match status" value="1"/>
</dbReference>
<sequence length="317" mass="34582">MNTKTDSERRKLYIALSYCSFLKGSERLLLARTLDTLQALTVSSIDTLSRLIQRTLRTRSYKPEQLPQAVEKAESLMKYCRINITFYDDSDFPPLLREIPDAPFLLYYRGVLPKTDTPAAAIVGTRRPTGNGIKAALQLGTECGHAGIPVISGLARGIDTFAHRGALEGGGLTTAVLACGLDRLYPQSNARLAGRILETGGCILSEYAPGEPPLAYRFPQRNRIISGLARATVVVEAPVKSGALITADFALEQGRDVCVYGGLQDSVQNAGCKKLAEDGAIPVEHASDLLREWAHPTLQYLQREQQIQLPLFEKGAP</sequence>
<dbReference type="Proteomes" id="UP000014634">
    <property type="component" value="Unassembled WGS sequence"/>
</dbReference>
<dbReference type="InterPro" id="IPR003488">
    <property type="entry name" value="DprA"/>
</dbReference>
<evidence type="ECO:0000259" key="2">
    <source>
        <dbReference type="Pfam" id="PF02481"/>
    </source>
</evidence>
<reference evidence="3 4" key="1">
    <citation type="submission" date="2013-04" db="EMBL/GenBank/DDBJ databases">
        <title>The Genome Sequence of Treponema medium ATCC 700293.</title>
        <authorList>
            <consortium name="The Broad Institute Genomics Platform"/>
            <person name="Earl A."/>
            <person name="Ward D."/>
            <person name="Feldgarden M."/>
            <person name="Gevers D."/>
            <person name="Leonetti C."/>
            <person name="Blanton J.M."/>
            <person name="Dewhirst F.E."/>
            <person name="Izard J."/>
            <person name="Walker B."/>
            <person name="Young S."/>
            <person name="Zeng Q."/>
            <person name="Gargeya S."/>
            <person name="Fitzgerald M."/>
            <person name="Haas B."/>
            <person name="Abouelleil A."/>
            <person name="Allen A.W."/>
            <person name="Alvarado L."/>
            <person name="Arachchi H.M."/>
            <person name="Berlin A.M."/>
            <person name="Chapman S.B."/>
            <person name="Gainer-Dewar J."/>
            <person name="Goldberg J."/>
            <person name="Griggs A."/>
            <person name="Gujja S."/>
            <person name="Hansen M."/>
            <person name="Howarth C."/>
            <person name="Imamovic A."/>
            <person name="Ireland A."/>
            <person name="Larimer J."/>
            <person name="McCowan C."/>
            <person name="Murphy C."/>
            <person name="Pearson M."/>
            <person name="Poon T.W."/>
            <person name="Priest M."/>
            <person name="Roberts A."/>
            <person name="Saif S."/>
            <person name="Shea T."/>
            <person name="Sisk P."/>
            <person name="Sykes S."/>
            <person name="Wortman J."/>
            <person name="Nusbaum C."/>
            <person name="Birren B."/>
        </authorList>
    </citation>
    <scope>NUCLEOTIDE SEQUENCE [LARGE SCALE GENOMIC DNA]</scope>
    <source>
        <strain evidence="3 4">ATCC 700293</strain>
    </source>
</reference>
<proteinExistence type="inferred from homology"/>
<dbReference type="InterPro" id="IPR057666">
    <property type="entry name" value="DrpA_SLOG"/>
</dbReference>
<comment type="caution">
    <text evidence="3">The sequence shown here is derived from an EMBL/GenBank/DDBJ whole genome shotgun (WGS) entry which is preliminary data.</text>
</comment>
<evidence type="ECO:0000256" key="1">
    <source>
        <dbReference type="ARBA" id="ARBA00006525"/>
    </source>
</evidence>
<comment type="similarity">
    <text evidence="1">Belongs to the DprA/Smf family.</text>
</comment>
<dbReference type="AlphaFoldDB" id="A0AA87NLX9"/>
<dbReference type="PANTHER" id="PTHR43022:SF1">
    <property type="entry name" value="PROTEIN SMF"/>
    <property type="match status" value="1"/>
</dbReference>
<dbReference type="RefSeq" id="WP_016523534.1">
    <property type="nucleotide sequence ID" value="NZ_KE332517.1"/>
</dbReference>
<dbReference type="NCBIfam" id="TIGR00732">
    <property type="entry name" value="dprA"/>
    <property type="match status" value="1"/>
</dbReference>